<reference evidence="1" key="1">
    <citation type="submission" date="2020-03" db="EMBL/GenBank/DDBJ databases">
        <title>The deep terrestrial virosphere.</title>
        <authorList>
            <person name="Holmfeldt K."/>
            <person name="Nilsson E."/>
            <person name="Simone D."/>
            <person name="Lopez-Fernandez M."/>
            <person name="Wu X."/>
            <person name="de Brujin I."/>
            <person name="Lundin D."/>
            <person name="Andersson A."/>
            <person name="Bertilsson S."/>
            <person name="Dopson M."/>
        </authorList>
    </citation>
    <scope>NUCLEOTIDE SEQUENCE</scope>
    <source>
        <strain evidence="2">MM415A01475</strain>
        <strain evidence="3">MM415B02830</strain>
        <strain evidence="1">TM448A01720</strain>
    </source>
</reference>
<sequence>MQNKEFKLGDRVKYVSNVFLDEDSNPLWGGLCGKVEGVIDHLSTFGLPVEVMWDNGMYNSYNYSDLELINKQTQLNLFRE</sequence>
<proteinExistence type="predicted"/>
<evidence type="ECO:0000313" key="3">
    <source>
        <dbReference type="EMBL" id="QJA88084.1"/>
    </source>
</evidence>
<evidence type="ECO:0000313" key="1">
    <source>
        <dbReference type="EMBL" id="QJA50353.1"/>
    </source>
</evidence>
<dbReference type="EMBL" id="MT142752">
    <property type="protein sequence ID" value="QJA88084.1"/>
    <property type="molecule type" value="Genomic_DNA"/>
</dbReference>
<organism evidence="1">
    <name type="scientific">viral metagenome</name>
    <dbReference type="NCBI Taxonomy" id="1070528"/>
    <lineage>
        <taxon>unclassified sequences</taxon>
        <taxon>metagenomes</taxon>
        <taxon>organismal metagenomes</taxon>
    </lineage>
</organism>
<accession>A0A6H1ZQZ6</accession>
<dbReference type="EMBL" id="MT144190">
    <property type="protein sequence ID" value="QJA50353.1"/>
    <property type="molecule type" value="Genomic_DNA"/>
</dbReference>
<dbReference type="AlphaFoldDB" id="A0A6H1ZQZ6"/>
<evidence type="ECO:0000313" key="2">
    <source>
        <dbReference type="EMBL" id="QJA76625.1"/>
    </source>
</evidence>
<dbReference type="EMBL" id="MT142234">
    <property type="protein sequence ID" value="QJA76625.1"/>
    <property type="molecule type" value="Genomic_DNA"/>
</dbReference>
<protein>
    <submittedName>
        <fullName evidence="1">Uncharacterized protein</fullName>
    </submittedName>
</protein>
<gene>
    <name evidence="2" type="ORF">MM415A01475_0017</name>
    <name evidence="3" type="ORF">MM415B02830_0010</name>
    <name evidence="1" type="ORF">TM448A01720_0007</name>
</gene>
<name>A0A6H1ZQZ6_9ZZZZ</name>